<evidence type="ECO:0000313" key="8">
    <source>
        <dbReference type="EMBL" id="RMQ25653.1"/>
    </source>
</evidence>
<dbReference type="GO" id="GO:0003676">
    <property type="term" value="F:nucleic acid binding"/>
    <property type="evidence" value="ECO:0007669"/>
    <property type="project" value="InterPro"/>
</dbReference>
<dbReference type="Pfam" id="PF02601">
    <property type="entry name" value="Exonuc_VII_L"/>
    <property type="match status" value="1"/>
</dbReference>
<evidence type="ECO:0000313" key="9">
    <source>
        <dbReference type="Proteomes" id="UP000269044"/>
    </source>
</evidence>
<dbReference type="CDD" id="cd04489">
    <property type="entry name" value="ExoVII_LU_OBF"/>
    <property type="match status" value="1"/>
</dbReference>
<feature type="domain" description="Exonuclease VII large subunit C-terminal" evidence="6">
    <location>
        <begin position="211"/>
        <end position="522"/>
    </location>
</feature>
<feature type="domain" description="OB-fold nucleic acid binding" evidence="7">
    <location>
        <begin position="95"/>
        <end position="187"/>
    </location>
</feature>
<evidence type="ECO:0000256" key="4">
    <source>
        <dbReference type="ARBA" id="ARBA00022839"/>
    </source>
</evidence>
<dbReference type="EC" id="3.1.11.6" evidence="5"/>
<dbReference type="Pfam" id="PF13742">
    <property type="entry name" value="tRNA_anti_2"/>
    <property type="match status" value="1"/>
</dbReference>
<dbReference type="GO" id="GO:0006308">
    <property type="term" value="P:DNA catabolic process"/>
    <property type="evidence" value="ECO:0007669"/>
    <property type="project" value="UniProtKB-UniRule"/>
</dbReference>
<evidence type="ECO:0000256" key="2">
    <source>
        <dbReference type="ARBA" id="ARBA00022722"/>
    </source>
</evidence>
<dbReference type="NCBIfam" id="TIGR00237">
    <property type="entry name" value="xseA"/>
    <property type="match status" value="1"/>
</dbReference>
<dbReference type="Proteomes" id="UP000269044">
    <property type="component" value="Unassembled WGS sequence"/>
</dbReference>
<comment type="caution">
    <text evidence="8">The sequence shown here is derived from an EMBL/GenBank/DDBJ whole genome shotgun (WGS) entry which is preliminary data.</text>
</comment>
<protein>
    <recommendedName>
        <fullName evidence="5">Exodeoxyribonuclease 7 large subunit</fullName>
        <ecNumber evidence="5">3.1.11.6</ecNumber>
    </recommendedName>
</protein>
<dbReference type="PANTHER" id="PTHR30008:SF0">
    <property type="entry name" value="EXODEOXYRIBONUCLEASE 7 LARGE SUBUNIT"/>
    <property type="match status" value="1"/>
</dbReference>
<dbReference type="GO" id="GO:0005737">
    <property type="term" value="C:cytoplasm"/>
    <property type="evidence" value="ECO:0007669"/>
    <property type="project" value="UniProtKB-SubCell"/>
</dbReference>
<organism evidence="8 9">
    <name type="scientific">Pseudomonas syringae pv. delphinii</name>
    <dbReference type="NCBI Taxonomy" id="192088"/>
    <lineage>
        <taxon>Bacteria</taxon>
        <taxon>Pseudomonadati</taxon>
        <taxon>Pseudomonadota</taxon>
        <taxon>Gammaproteobacteria</taxon>
        <taxon>Pseudomonadales</taxon>
        <taxon>Pseudomonadaceae</taxon>
        <taxon>Pseudomonas</taxon>
    </lineage>
</organism>
<keyword evidence="2 5" id="KW-0540">Nuclease</keyword>
<evidence type="ECO:0000256" key="3">
    <source>
        <dbReference type="ARBA" id="ARBA00022801"/>
    </source>
</evidence>
<dbReference type="GO" id="GO:0009318">
    <property type="term" value="C:exodeoxyribonuclease VII complex"/>
    <property type="evidence" value="ECO:0007669"/>
    <property type="project" value="UniProtKB-UniRule"/>
</dbReference>
<comment type="subcellular location">
    <subcellularLocation>
        <location evidence="5">Cytoplasm</location>
    </subcellularLocation>
</comment>
<keyword evidence="4 5" id="KW-0269">Exonuclease</keyword>
<feature type="non-terminal residue" evidence="8">
    <location>
        <position position="1"/>
    </location>
</feature>
<evidence type="ECO:0000256" key="5">
    <source>
        <dbReference type="RuleBase" id="RU004355"/>
    </source>
</evidence>
<dbReference type="EMBL" id="RBRA01000108">
    <property type="protein sequence ID" value="RMQ25653.1"/>
    <property type="molecule type" value="Genomic_DNA"/>
</dbReference>
<comment type="catalytic activity">
    <reaction evidence="5">
        <text>Exonucleolytic cleavage in either 5'- to 3'- or 3'- to 5'-direction to yield nucleoside 5'-phosphates.</text>
        <dbReference type="EC" id="3.1.11.6"/>
    </reaction>
</comment>
<dbReference type="GO" id="GO:0008855">
    <property type="term" value="F:exodeoxyribonuclease VII activity"/>
    <property type="evidence" value="ECO:0007669"/>
    <property type="project" value="UniProtKB-UniRule"/>
</dbReference>
<proteinExistence type="inferred from homology"/>
<keyword evidence="1" id="KW-0963">Cytoplasm</keyword>
<dbReference type="InterPro" id="IPR025824">
    <property type="entry name" value="OB-fold_nuc-bd_dom"/>
</dbReference>
<dbReference type="InterPro" id="IPR003753">
    <property type="entry name" value="Exonuc_VII_L"/>
</dbReference>
<reference evidence="8 9" key="1">
    <citation type="submission" date="2018-08" db="EMBL/GenBank/DDBJ databases">
        <title>Recombination of ecologically and evolutionarily significant loci maintains genetic cohesion in the Pseudomonas syringae species complex.</title>
        <authorList>
            <person name="Dillon M."/>
            <person name="Thakur S."/>
            <person name="Almeida R.N.D."/>
            <person name="Weir B.S."/>
            <person name="Guttman D.S."/>
        </authorList>
    </citation>
    <scope>NUCLEOTIDE SEQUENCE [LARGE SCALE GENOMIC DNA]</scope>
    <source>
        <strain evidence="8 9">ICMP 13052</strain>
    </source>
</reference>
<dbReference type="InterPro" id="IPR020579">
    <property type="entry name" value="Exonuc_VII_lsu_C"/>
</dbReference>
<evidence type="ECO:0000259" key="6">
    <source>
        <dbReference type="Pfam" id="PF02601"/>
    </source>
</evidence>
<evidence type="ECO:0000256" key="1">
    <source>
        <dbReference type="ARBA" id="ARBA00022490"/>
    </source>
</evidence>
<gene>
    <name evidence="8" type="ORF">ALQ08_100036</name>
</gene>
<dbReference type="Gene3D" id="2.40.50.1010">
    <property type="match status" value="1"/>
</dbReference>
<dbReference type="HAMAP" id="MF_00378">
    <property type="entry name" value="Exonuc_7_L"/>
    <property type="match status" value="1"/>
</dbReference>
<dbReference type="AlphaFoldDB" id="A0A3M4K9K6"/>
<comment type="similarity">
    <text evidence="5">Belongs to the XseA family.</text>
</comment>
<dbReference type="PANTHER" id="PTHR30008">
    <property type="entry name" value="EXODEOXYRIBONUCLEASE 7 LARGE SUBUNIT"/>
    <property type="match status" value="1"/>
</dbReference>
<evidence type="ECO:0000259" key="7">
    <source>
        <dbReference type="Pfam" id="PF13742"/>
    </source>
</evidence>
<name>A0A3M4K9K6_9PSED</name>
<accession>A0A3M4K9K6</accession>
<keyword evidence="3 5" id="KW-0378">Hydrolase</keyword>
<sequence length="538" mass="59367">GLVRDLPGTGSKARCLGAADTTEAACFRAASQPFADKRSDARSLLHPGGRRVARSVQSRCDSSSIASSLPHGITIMMPGMIKDPFARLGLDREVLTVSQLNGRARVLLEDVFSSIWVEGEISNLSRPASGHVYFTLKDSGAQVRCALFRQSAARVRQALKDGLQVKVRGKVSLFEGRGDYQLILDTVEPAGDGALRLAFDALKAKLSDEGLFSAERKVALPLHPQRIGIISSPTGAVIRDIISVFRRRAPRVELTLIPTAVQGREAINQIVRALKLADARGFDALILARGGGSLEDLWCFNEEAVARAIDACVTPIVSAVGHETDVSISDFVADVRAPTPSAAAELLAPDSSDLHRRVDNLHRRLVSCMQDRLMRERLRLEGISRRLRHPGERLRQQSQRLDDLDMRLRRAFEQNMHKRQVRLAHMESRLTAQHPGRTLAFLRQRLNALAERLPRAIREQIKARKLQLQSQMQTLNVVSPLATLGRGYSILLDERGHAIRNAAQTQPGQRLTAKLGEGELQVRVEDNHLTPVTLSLLD</sequence>